<protein>
    <recommendedName>
        <fullName evidence="7">Metalloprotease</fullName>
    </recommendedName>
</protein>
<accession>A0A3N0EB95</accession>
<comment type="caution">
    <text evidence="5">The sequence shown here is derived from an EMBL/GenBank/DDBJ whole genome shotgun (WGS) entry which is preliminary data.</text>
</comment>
<dbReference type="EMBL" id="RJMB01000008">
    <property type="protein sequence ID" value="RNL85111.1"/>
    <property type="molecule type" value="Genomic_DNA"/>
</dbReference>
<dbReference type="Pfam" id="PF04228">
    <property type="entry name" value="Zn_peptidase"/>
    <property type="match status" value="1"/>
</dbReference>
<gene>
    <name evidence="5" type="ORF">EFW17_10100</name>
</gene>
<dbReference type="PANTHER" id="PTHR30168:SF0">
    <property type="entry name" value="INNER MEMBRANE PROTEIN"/>
    <property type="match status" value="1"/>
</dbReference>
<evidence type="ECO:0000256" key="2">
    <source>
        <dbReference type="ARBA" id="ARBA00022692"/>
    </source>
</evidence>
<reference evidence="5 6" key="1">
    <citation type="submission" date="2018-11" db="EMBL/GenBank/DDBJ databases">
        <title>The genome draft of YIM 96095.</title>
        <authorList>
            <person name="Tang S.-K."/>
            <person name="Chunyu W.-X."/>
            <person name="Feng Y.-Z."/>
        </authorList>
    </citation>
    <scope>NUCLEOTIDE SEQUENCE [LARGE SCALE GENOMIC DNA]</scope>
    <source>
        <strain evidence="5 6">YIM 96095</strain>
    </source>
</reference>
<sequence>MVAGLAAVLVGLALLVNSTGTSENNATGDAPSEYLAPGLDRPPPALDIDPENHPVYGVSRPEAVGCDLPELDTSSSASWEGFSEEVGVCLNELWQPRLESLGLRTDTPTFHVTEQNPDKLGQEGVTLAYYEGEKLSITVVLPNVMKLSESVPEGHVEGVWAALLGHEYGHHVQQVTGLLEAATELENEASSRSEALQALRRTELQAECLGGVAMRGFDTFDHAELGSINEFLNGGNDLPTHGTAQNRKYWFAEGRATDTIAACNTYEAEASLVR</sequence>
<keyword evidence="3" id="KW-1133">Transmembrane helix</keyword>
<evidence type="ECO:0000256" key="4">
    <source>
        <dbReference type="ARBA" id="ARBA00023136"/>
    </source>
</evidence>
<dbReference type="PANTHER" id="PTHR30168">
    <property type="entry name" value="PUTATIVE MEMBRANE PROTEIN YPFJ"/>
    <property type="match status" value="1"/>
</dbReference>
<evidence type="ECO:0000256" key="3">
    <source>
        <dbReference type="ARBA" id="ARBA00022989"/>
    </source>
</evidence>
<comment type="subcellular location">
    <subcellularLocation>
        <location evidence="1">Membrane</location>
        <topology evidence="1">Single-pass membrane protein</topology>
    </subcellularLocation>
</comment>
<name>A0A3N0EB95_9ACTN</name>
<evidence type="ECO:0000256" key="1">
    <source>
        <dbReference type="ARBA" id="ARBA00004167"/>
    </source>
</evidence>
<evidence type="ECO:0000313" key="6">
    <source>
        <dbReference type="Proteomes" id="UP000269198"/>
    </source>
</evidence>
<keyword evidence="2" id="KW-0812">Transmembrane</keyword>
<proteinExistence type="predicted"/>
<dbReference type="OrthoDB" id="9774900at2"/>
<dbReference type="InterPro" id="IPR007343">
    <property type="entry name" value="Uncharacterised_pept_Zn_put"/>
</dbReference>
<evidence type="ECO:0000313" key="5">
    <source>
        <dbReference type="EMBL" id="RNL85111.1"/>
    </source>
</evidence>
<keyword evidence="4" id="KW-0472">Membrane</keyword>
<evidence type="ECO:0008006" key="7">
    <source>
        <dbReference type="Google" id="ProtNLM"/>
    </source>
</evidence>
<dbReference type="Proteomes" id="UP000269198">
    <property type="component" value="Unassembled WGS sequence"/>
</dbReference>
<dbReference type="AlphaFoldDB" id="A0A3N0EB95"/>
<organism evidence="5 6">
    <name type="scientific">Halostreptopolyspora alba</name>
    <dbReference type="NCBI Taxonomy" id="2487137"/>
    <lineage>
        <taxon>Bacteria</taxon>
        <taxon>Bacillati</taxon>
        <taxon>Actinomycetota</taxon>
        <taxon>Actinomycetes</taxon>
        <taxon>Streptosporangiales</taxon>
        <taxon>Nocardiopsidaceae</taxon>
        <taxon>Halostreptopolyspora</taxon>
    </lineage>
</organism>
<keyword evidence="6" id="KW-1185">Reference proteome</keyword>
<dbReference type="GO" id="GO:0016020">
    <property type="term" value="C:membrane"/>
    <property type="evidence" value="ECO:0007669"/>
    <property type="project" value="UniProtKB-SubCell"/>
</dbReference>